<evidence type="ECO:0000313" key="3">
    <source>
        <dbReference type="Proteomes" id="UP001217089"/>
    </source>
</evidence>
<evidence type="ECO:0000256" key="1">
    <source>
        <dbReference type="SAM" id="MobiDB-lite"/>
    </source>
</evidence>
<organism evidence="2 3">
    <name type="scientific">Tegillarca granosa</name>
    <name type="common">Malaysian cockle</name>
    <name type="synonym">Anadara granosa</name>
    <dbReference type="NCBI Taxonomy" id="220873"/>
    <lineage>
        <taxon>Eukaryota</taxon>
        <taxon>Metazoa</taxon>
        <taxon>Spiralia</taxon>
        <taxon>Lophotrochozoa</taxon>
        <taxon>Mollusca</taxon>
        <taxon>Bivalvia</taxon>
        <taxon>Autobranchia</taxon>
        <taxon>Pteriomorphia</taxon>
        <taxon>Arcoida</taxon>
        <taxon>Arcoidea</taxon>
        <taxon>Arcidae</taxon>
        <taxon>Tegillarca</taxon>
    </lineage>
</organism>
<comment type="caution">
    <text evidence="2">The sequence shown here is derived from an EMBL/GenBank/DDBJ whole genome shotgun (WGS) entry which is preliminary data.</text>
</comment>
<keyword evidence="3" id="KW-1185">Reference proteome</keyword>
<protein>
    <submittedName>
        <fullName evidence="2">Uncharacterized protein</fullName>
    </submittedName>
</protein>
<name>A0ABQ9FNJ2_TEGGR</name>
<sequence length="92" mass="10300">MDGQQMIINILTGVIFTYKINPLHLTHPQDCPPPGAYEVQKAFEKSQLRTERAKPRTEDANRKHGSFLSAASRFAPPRDVLKTSRADPENPG</sequence>
<accession>A0ABQ9FNJ2</accession>
<proteinExistence type="predicted"/>
<feature type="compositionally biased region" description="Basic and acidic residues" evidence="1">
    <location>
        <begin position="44"/>
        <end position="62"/>
    </location>
</feature>
<feature type="compositionally biased region" description="Basic and acidic residues" evidence="1">
    <location>
        <begin position="79"/>
        <end position="92"/>
    </location>
</feature>
<dbReference type="Proteomes" id="UP001217089">
    <property type="component" value="Unassembled WGS sequence"/>
</dbReference>
<reference evidence="2 3" key="1">
    <citation type="submission" date="2022-12" db="EMBL/GenBank/DDBJ databases">
        <title>Chromosome-level genome of Tegillarca granosa.</title>
        <authorList>
            <person name="Kim J."/>
        </authorList>
    </citation>
    <scope>NUCLEOTIDE SEQUENCE [LARGE SCALE GENOMIC DNA]</scope>
    <source>
        <strain evidence="2">Teg-2019</strain>
        <tissue evidence="2">Adductor muscle</tissue>
    </source>
</reference>
<feature type="region of interest" description="Disordered" evidence="1">
    <location>
        <begin position="44"/>
        <end position="92"/>
    </location>
</feature>
<dbReference type="EMBL" id="JARBDR010000214">
    <property type="protein sequence ID" value="KAJ8318874.1"/>
    <property type="molecule type" value="Genomic_DNA"/>
</dbReference>
<gene>
    <name evidence="2" type="ORF">KUTeg_003965</name>
</gene>
<evidence type="ECO:0000313" key="2">
    <source>
        <dbReference type="EMBL" id="KAJ8318874.1"/>
    </source>
</evidence>